<feature type="chain" id="PRO_5023108406" description="Lipoprotein" evidence="2">
    <location>
        <begin position="27"/>
        <end position="174"/>
    </location>
</feature>
<sequence precursor="true">MSCLNVPNRLLIALSCCVLVGAACSAQDSPQTPAQKPASEPAQAASDASPGVKREQELAEYLSNCKFVGKFTVDGKEDTLPKTEEYTISKCEKLPAADMYRMTARIKYGDVDQEVPLEIKILWAGETPVITLDSMWIPGMGTFDARVMIRRGRYAGSWQHDEHGGHLFGRIVKE</sequence>
<evidence type="ECO:0000256" key="1">
    <source>
        <dbReference type="SAM" id="MobiDB-lite"/>
    </source>
</evidence>
<dbReference type="OrthoDB" id="286057at2"/>
<name>A0A5C6B8J5_9BACT</name>
<evidence type="ECO:0000256" key="2">
    <source>
        <dbReference type="SAM" id="SignalP"/>
    </source>
</evidence>
<keyword evidence="2" id="KW-0732">Signal</keyword>
<evidence type="ECO:0008006" key="5">
    <source>
        <dbReference type="Google" id="ProtNLM"/>
    </source>
</evidence>
<dbReference type="AlphaFoldDB" id="A0A5C6B8J5"/>
<dbReference type="RefSeq" id="WP_146517933.1">
    <property type="nucleotide sequence ID" value="NZ_CP151726.1"/>
</dbReference>
<accession>A0A5C6B8J5</accession>
<dbReference type="Proteomes" id="UP000320176">
    <property type="component" value="Unassembled WGS sequence"/>
</dbReference>
<reference evidence="3 4" key="1">
    <citation type="submission" date="2019-02" db="EMBL/GenBank/DDBJ databases">
        <title>Deep-cultivation of Planctomycetes and their phenomic and genomic characterization uncovers novel biology.</title>
        <authorList>
            <person name="Wiegand S."/>
            <person name="Jogler M."/>
            <person name="Boedeker C."/>
            <person name="Pinto D."/>
            <person name="Vollmers J."/>
            <person name="Rivas-Marin E."/>
            <person name="Kohn T."/>
            <person name="Peeters S.H."/>
            <person name="Heuer A."/>
            <person name="Rast P."/>
            <person name="Oberbeckmann S."/>
            <person name="Bunk B."/>
            <person name="Jeske O."/>
            <person name="Meyerdierks A."/>
            <person name="Storesund J.E."/>
            <person name="Kallscheuer N."/>
            <person name="Luecker S."/>
            <person name="Lage O.M."/>
            <person name="Pohl T."/>
            <person name="Merkel B.J."/>
            <person name="Hornburger P."/>
            <person name="Mueller R.-W."/>
            <person name="Bruemmer F."/>
            <person name="Labrenz M."/>
            <person name="Spormann A.M."/>
            <person name="Op Den Camp H."/>
            <person name="Overmann J."/>
            <person name="Amann R."/>
            <person name="Jetten M.S.M."/>
            <person name="Mascher T."/>
            <person name="Medema M.H."/>
            <person name="Devos D.P."/>
            <person name="Kaster A.-K."/>
            <person name="Ovreas L."/>
            <person name="Rohde M."/>
            <person name="Galperin M.Y."/>
            <person name="Jogler C."/>
        </authorList>
    </citation>
    <scope>NUCLEOTIDE SEQUENCE [LARGE SCALE GENOMIC DNA]</scope>
    <source>
        <strain evidence="3 4">Pla52n</strain>
    </source>
</reference>
<proteinExistence type="predicted"/>
<evidence type="ECO:0000313" key="4">
    <source>
        <dbReference type="Proteomes" id="UP000320176"/>
    </source>
</evidence>
<gene>
    <name evidence="3" type="ORF">Pla52n_03340</name>
</gene>
<organism evidence="3 4">
    <name type="scientific">Stieleria varia</name>
    <dbReference type="NCBI Taxonomy" id="2528005"/>
    <lineage>
        <taxon>Bacteria</taxon>
        <taxon>Pseudomonadati</taxon>
        <taxon>Planctomycetota</taxon>
        <taxon>Planctomycetia</taxon>
        <taxon>Pirellulales</taxon>
        <taxon>Pirellulaceae</taxon>
        <taxon>Stieleria</taxon>
    </lineage>
</organism>
<feature type="region of interest" description="Disordered" evidence="1">
    <location>
        <begin position="29"/>
        <end position="51"/>
    </location>
</feature>
<dbReference type="EMBL" id="SJPN01000001">
    <property type="protein sequence ID" value="TWU07761.1"/>
    <property type="molecule type" value="Genomic_DNA"/>
</dbReference>
<keyword evidence="4" id="KW-1185">Reference proteome</keyword>
<evidence type="ECO:0000313" key="3">
    <source>
        <dbReference type="EMBL" id="TWU07761.1"/>
    </source>
</evidence>
<protein>
    <recommendedName>
        <fullName evidence="5">Lipoprotein</fullName>
    </recommendedName>
</protein>
<feature type="signal peptide" evidence="2">
    <location>
        <begin position="1"/>
        <end position="26"/>
    </location>
</feature>
<comment type="caution">
    <text evidence="3">The sequence shown here is derived from an EMBL/GenBank/DDBJ whole genome shotgun (WGS) entry which is preliminary data.</text>
</comment>